<dbReference type="KEGG" id="fek:C1H87_21810"/>
<evidence type="ECO:0000313" key="4">
    <source>
        <dbReference type="Proteomes" id="UP000235826"/>
    </source>
</evidence>
<dbReference type="InterPro" id="IPR011250">
    <property type="entry name" value="OMP/PagP_B-barrel"/>
</dbReference>
<dbReference type="EMBL" id="CP025791">
    <property type="protein sequence ID" value="AUP81206.1"/>
    <property type="molecule type" value="Genomic_DNA"/>
</dbReference>
<gene>
    <name evidence="3" type="ORF">C1H87_21810</name>
</gene>
<sequence length="412" mass="48644">MLLSIKDHLLLLFVTILGLNCYSQISFEKGYYIDNSGQKVECLIKNIDWKNNPKDFEYKLSETSDIKNTNISYVREFGIYNDSKYIREQVKIDRSRESIDNLSRSSEPIFSEEKLFLKVLVEGKANLYLYVDENLRRYFYNKEDSNIEPLIYKRYNTLDYYYIKENVQFKQQLWNDLKCSIIEMKRVENLKYKKNSLISFFTDYNRCNNSDFTNYNENKKRDLFNLSIRPRLNNASLKIENTRSNFTDTDLGSKLNFGFGIEAEYILPFNKNKWSISIEPTYQSFKSEKTTNANNISGGSLTTKVAYSSIEIPLSLRHYFFLNDDSKIFANVSYVFDANLNSSVEFINTNNIVFSTLDIQTRTNLAFGVGYKIYDTYSLEVRYQTRRELLGEYVFWNSNYQTLSIIFGYSIF</sequence>
<organism evidence="3 4">
    <name type="scientific">Flavivirga eckloniae</name>
    <dbReference type="NCBI Taxonomy" id="1803846"/>
    <lineage>
        <taxon>Bacteria</taxon>
        <taxon>Pseudomonadati</taxon>
        <taxon>Bacteroidota</taxon>
        <taxon>Flavobacteriia</taxon>
        <taxon>Flavobacteriales</taxon>
        <taxon>Flavobacteriaceae</taxon>
        <taxon>Flavivirga</taxon>
    </lineage>
</organism>
<feature type="domain" description="Outer membrane protein beta-barrel" evidence="2">
    <location>
        <begin position="237"/>
        <end position="387"/>
    </location>
</feature>
<dbReference type="AlphaFoldDB" id="A0A2K9PVW9"/>
<dbReference type="InterPro" id="IPR027385">
    <property type="entry name" value="Beta-barrel_OMP"/>
</dbReference>
<protein>
    <submittedName>
        <fullName evidence="3">tRNA modification GTPase</fullName>
    </submittedName>
</protein>
<accession>A0A2K9PVW9</accession>
<evidence type="ECO:0000313" key="3">
    <source>
        <dbReference type="EMBL" id="AUP81206.1"/>
    </source>
</evidence>
<keyword evidence="1" id="KW-0732">Signal</keyword>
<evidence type="ECO:0000259" key="2">
    <source>
        <dbReference type="Pfam" id="PF13505"/>
    </source>
</evidence>
<dbReference type="Proteomes" id="UP000235826">
    <property type="component" value="Chromosome"/>
</dbReference>
<dbReference type="Pfam" id="PF13505">
    <property type="entry name" value="OMP_b-brl"/>
    <property type="match status" value="1"/>
</dbReference>
<dbReference type="RefSeq" id="WP_102757849.1">
    <property type="nucleotide sequence ID" value="NZ_CP025791.1"/>
</dbReference>
<dbReference type="OrthoDB" id="921445at2"/>
<evidence type="ECO:0000256" key="1">
    <source>
        <dbReference type="ARBA" id="ARBA00022729"/>
    </source>
</evidence>
<name>A0A2K9PVW9_9FLAO</name>
<keyword evidence="4" id="KW-1185">Reference proteome</keyword>
<dbReference type="SUPFAM" id="SSF56925">
    <property type="entry name" value="OMPA-like"/>
    <property type="match status" value="1"/>
</dbReference>
<proteinExistence type="predicted"/>
<reference evidence="3 4" key="1">
    <citation type="submission" date="2018-01" db="EMBL/GenBank/DDBJ databases">
        <title>Complete genome sequence of Flavivirga eckloniae ECD14 isolated from seaweed Ecklonia cava.</title>
        <authorList>
            <person name="Lee J.H."/>
            <person name="Baik K.S."/>
            <person name="Seong C.N."/>
        </authorList>
    </citation>
    <scope>NUCLEOTIDE SEQUENCE [LARGE SCALE GENOMIC DNA]</scope>
    <source>
        <strain evidence="3 4">ECD14</strain>
    </source>
</reference>